<dbReference type="GO" id="GO:0008270">
    <property type="term" value="F:zinc ion binding"/>
    <property type="evidence" value="ECO:0007669"/>
    <property type="project" value="InterPro"/>
</dbReference>
<dbReference type="InterPro" id="IPR014782">
    <property type="entry name" value="Peptidase_M1_dom"/>
</dbReference>
<dbReference type="Proteomes" id="UP001139486">
    <property type="component" value="Unassembled WGS sequence"/>
</dbReference>
<proteinExistence type="predicted"/>
<evidence type="ECO:0000313" key="3">
    <source>
        <dbReference type="Proteomes" id="UP001139486"/>
    </source>
</evidence>
<dbReference type="InterPro" id="IPR042097">
    <property type="entry name" value="Aminopeptidase_N-like_N_sf"/>
</dbReference>
<feature type="domain" description="Peptidase M1 membrane alanine aminopeptidase" evidence="1">
    <location>
        <begin position="325"/>
        <end position="433"/>
    </location>
</feature>
<reference evidence="2" key="1">
    <citation type="submission" date="2022-05" db="EMBL/GenBank/DDBJ databases">
        <title>Sphingomonas sp. strain RP10 Genome sequencing and assembly.</title>
        <authorList>
            <person name="Kim I."/>
        </authorList>
    </citation>
    <scope>NUCLEOTIDE SEQUENCE</scope>
    <source>
        <strain evidence="2">RP10</strain>
    </source>
</reference>
<organism evidence="2 3">
    <name type="scientific">Sphingomonas liriopis</name>
    <dbReference type="NCBI Taxonomy" id="2949094"/>
    <lineage>
        <taxon>Bacteria</taxon>
        <taxon>Pseudomonadati</taxon>
        <taxon>Pseudomonadota</taxon>
        <taxon>Alphaproteobacteria</taxon>
        <taxon>Sphingomonadales</taxon>
        <taxon>Sphingomonadaceae</taxon>
        <taxon>Sphingomonas</taxon>
    </lineage>
</organism>
<dbReference type="PANTHER" id="PTHR11533">
    <property type="entry name" value="PROTEASE M1 ZINC METALLOPROTEASE"/>
    <property type="match status" value="1"/>
</dbReference>
<dbReference type="PANTHER" id="PTHR11533:SF174">
    <property type="entry name" value="PUROMYCIN-SENSITIVE AMINOPEPTIDASE-RELATED"/>
    <property type="match status" value="1"/>
</dbReference>
<dbReference type="Pfam" id="PF01433">
    <property type="entry name" value="Peptidase_M1"/>
    <property type="match status" value="1"/>
</dbReference>
<dbReference type="Gene3D" id="1.10.390.10">
    <property type="entry name" value="Neutral Protease Domain 2"/>
    <property type="match status" value="1"/>
</dbReference>
<dbReference type="InterPro" id="IPR027268">
    <property type="entry name" value="Peptidase_M4/M1_CTD_sf"/>
</dbReference>
<dbReference type="GO" id="GO:0016020">
    <property type="term" value="C:membrane"/>
    <property type="evidence" value="ECO:0007669"/>
    <property type="project" value="TreeGrafter"/>
</dbReference>
<dbReference type="SUPFAM" id="SSF55486">
    <property type="entry name" value="Metalloproteases ('zincins'), catalytic domain"/>
    <property type="match status" value="1"/>
</dbReference>
<dbReference type="GO" id="GO:0043171">
    <property type="term" value="P:peptide catabolic process"/>
    <property type="evidence" value="ECO:0007669"/>
    <property type="project" value="TreeGrafter"/>
</dbReference>
<dbReference type="Gene3D" id="2.60.40.1730">
    <property type="entry name" value="tricorn interacting facor f3 domain"/>
    <property type="match status" value="1"/>
</dbReference>
<gene>
    <name evidence="2" type="ORF">M9979_06375</name>
</gene>
<dbReference type="InterPro" id="IPR050344">
    <property type="entry name" value="Peptidase_M1_aminopeptidases"/>
</dbReference>
<dbReference type="AlphaFoldDB" id="A0A9X2KQ18"/>
<comment type="caution">
    <text evidence="2">The sequence shown here is derived from an EMBL/GenBank/DDBJ whole genome shotgun (WGS) entry which is preliminary data.</text>
</comment>
<dbReference type="EMBL" id="JAMLDY010000006">
    <property type="protein sequence ID" value="MCP3734500.1"/>
    <property type="molecule type" value="Genomic_DNA"/>
</dbReference>
<dbReference type="RefSeq" id="WP_254288499.1">
    <property type="nucleotide sequence ID" value="NZ_JAMLDY010000006.1"/>
</dbReference>
<evidence type="ECO:0000313" key="2">
    <source>
        <dbReference type="EMBL" id="MCP3734500.1"/>
    </source>
</evidence>
<name>A0A9X2KQ18_9SPHN</name>
<keyword evidence="3" id="KW-1185">Reference proteome</keyword>
<dbReference type="SUPFAM" id="SSF63737">
    <property type="entry name" value="Leukotriene A4 hydrolase N-terminal domain"/>
    <property type="match status" value="1"/>
</dbReference>
<dbReference type="GO" id="GO:0070006">
    <property type="term" value="F:metalloaminopeptidase activity"/>
    <property type="evidence" value="ECO:0007669"/>
    <property type="project" value="TreeGrafter"/>
</dbReference>
<protein>
    <submittedName>
        <fullName evidence="2">M1 family metallopeptidase</fullName>
    </submittedName>
</protein>
<dbReference type="CDD" id="cd09603">
    <property type="entry name" value="M1_APN_like"/>
    <property type="match status" value="1"/>
</dbReference>
<evidence type="ECO:0000259" key="1">
    <source>
        <dbReference type="Pfam" id="PF01433"/>
    </source>
</evidence>
<accession>A0A9X2KQ18</accession>
<sequence>MKTLLTVSALALLAAAPLPKKGEPAITPLTQTSGGVRPAEQLALRFDSADLTFEVLPDSETLNGIAVLGFTAKSPVDRLLIDLDKNLPVTAIAIDGVALTPAAWSNPEGRLTIRLPRTLAAGAKVSARITYGGTPHVAVRAPWDDGMVWSKTPDGRTWFATTSEGYGCDLFWPCLDFPTGEPGVVELHIVIPKGLKAPSNGTLIGIDTLPDGRTRWNWRTRHPNTYAIALNVGPYEEISGRYNSRYGNNIPMFYWYLPGEKAQAEKLFAEFAPTLDFFEANVGPYPFGDEKVGVVETPHKGMEHQTINAYGNDYAKAIEGFDWLFQHEFTHEWFANQLTAANWDDYWLHEGYGSYMQPAYGLWREGRARYAAMMQTQRATIVNKAPIVQGRVLTEEEVYEADKGGAGQDIYVKGSWMLHTLRGLIGDDAFWKVTRLAVYGRPDPKPGNFVPRFGSSAEYEGFVRQVTGKDYGWFFDVYLRQAALPDLIETRRGDRLTLAWKVPGGGRFPMPVEVSVGGATQVVPMTDGRATLTIPAATHYVVDPDARILRRSVAIEDMQAWRAAQAAKRATP</sequence>
<dbReference type="GO" id="GO:0042277">
    <property type="term" value="F:peptide binding"/>
    <property type="evidence" value="ECO:0007669"/>
    <property type="project" value="TreeGrafter"/>
</dbReference>
<dbReference type="GO" id="GO:0005737">
    <property type="term" value="C:cytoplasm"/>
    <property type="evidence" value="ECO:0007669"/>
    <property type="project" value="TreeGrafter"/>
</dbReference>
<dbReference type="GO" id="GO:0005615">
    <property type="term" value="C:extracellular space"/>
    <property type="evidence" value="ECO:0007669"/>
    <property type="project" value="TreeGrafter"/>
</dbReference>